<dbReference type="EMBL" id="KZ270991">
    <property type="protein sequence ID" value="OZC05482.1"/>
    <property type="molecule type" value="Genomic_DNA"/>
</dbReference>
<sequence>SKHLQTFDIWNSQVNTVITVLCYISSCANPITYCFLNKKFRTALLITFGCLRKDTNQYQTTYLPEQVDTLTPGKSTDEMSVLRIERKDQNTQSAINTIHSKTILYHTGSTTTTTVKMNTQYPQRKRPEFHYC</sequence>
<accession>A0A238BJN2</accession>
<evidence type="ECO:0008006" key="3">
    <source>
        <dbReference type="Google" id="ProtNLM"/>
    </source>
</evidence>
<protein>
    <recommendedName>
        <fullName evidence="3">G_PROTEIN_RECEP_F1_2 domain-containing protein</fullName>
    </recommendedName>
</protein>
<evidence type="ECO:0000313" key="2">
    <source>
        <dbReference type="Proteomes" id="UP000242913"/>
    </source>
</evidence>
<gene>
    <name evidence="1" type="ORF">X798_07544</name>
</gene>
<dbReference type="Gene3D" id="1.20.1070.10">
    <property type="entry name" value="Rhodopsin 7-helix transmembrane proteins"/>
    <property type="match status" value="1"/>
</dbReference>
<dbReference type="SUPFAM" id="SSF81321">
    <property type="entry name" value="Family A G protein-coupled receptor-like"/>
    <property type="match status" value="1"/>
</dbReference>
<organism evidence="1 2">
    <name type="scientific">Onchocerca flexuosa</name>
    <dbReference type="NCBI Taxonomy" id="387005"/>
    <lineage>
        <taxon>Eukaryota</taxon>
        <taxon>Metazoa</taxon>
        <taxon>Ecdysozoa</taxon>
        <taxon>Nematoda</taxon>
        <taxon>Chromadorea</taxon>
        <taxon>Rhabditida</taxon>
        <taxon>Spirurina</taxon>
        <taxon>Spiruromorpha</taxon>
        <taxon>Filarioidea</taxon>
        <taxon>Onchocercidae</taxon>
        <taxon>Onchocerca</taxon>
    </lineage>
</organism>
<dbReference type="Proteomes" id="UP000242913">
    <property type="component" value="Unassembled WGS sequence"/>
</dbReference>
<dbReference type="AlphaFoldDB" id="A0A238BJN2"/>
<name>A0A238BJN2_9BILA</name>
<keyword evidence="2" id="KW-1185">Reference proteome</keyword>
<evidence type="ECO:0000313" key="1">
    <source>
        <dbReference type="EMBL" id="OZC05482.1"/>
    </source>
</evidence>
<reference evidence="1 2" key="1">
    <citation type="submission" date="2015-12" db="EMBL/GenBank/DDBJ databases">
        <title>Draft genome of the nematode, Onchocerca flexuosa.</title>
        <authorList>
            <person name="Mitreva M."/>
        </authorList>
    </citation>
    <scope>NUCLEOTIDE SEQUENCE [LARGE SCALE GENOMIC DNA]</scope>
    <source>
        <strain evidence="1">Red Deer</strain>
    </source>
</reference>
<proteinExistence type="predicted"/>
<dbReference type="OrthoDB" id="10037617at2759"/>
<feature type="non-terminal residue" evidence="1">
    <location>
        <position position="1"/>
    </location>
</feature>